<name>A0A0A6Y324_9BACI</name>
<comment type="caution">
    <text evidence="2">The sequence shown here is derived from an EMBL/GenBank/DDBJ whole genome shotgun (WGS) entry which is preliminary data.</text>
</comment>
<dbReference type="OrthoDB" id="2374094at2"/>
<dbReference type="AlphaFoldDB" id="A0A0A6Y324"/>
<dbReference type="PANTHER" id="PTHR33169">
    <property type="entry name" value="PADR-FAMILY TRANSCRIPTIONAL REGULATOR"/>
    <property type="match status" value="1"/>
</dbReference>
<feature type="domain" description="Transcription regulator PadR N-terminal" evidence="1">
    <location>
        <begin position="6"/>
        <end position="81"/>
    </location>
</feature>
<dbReference type="EMBL" id="JRUN01000003">
    <property type="protein sequence ID" value="KHD86672.1"/>
    <property type="molecule type" value="Genomic_DNA"/>
</dbReference>
<organism evidence="2 3">
    <name type="scientific">Heyndrickxia ginsengihumi</name>
    <dbReference type="NCBI Taxonomy" id="363870"/>
    <lineage>
        <taxon>Bacteria</taxon>
        <taxon>Bacillati</taxon>
        <taxon>Bacillota</taxon>
        <taxon>Bacilli</taxon>
        <taxon>Bacillales</taxon>
        <taxon>Bacillaceae</taxon>
        <taxon>Heyndrickxia</taxon>
    </lineage>
</organism>
<dbReference type="InterPro" id="IPR036390">
    <property type="entry name" value="WH_DNA-bd_sf"/>
</dbReference>
<reference evidence="2 3" key="1">
    <citation type="submission" date="2014-10" db="EMBL/GenBank/DDBJ databases">
        <title>Draft genome of phytase producing Bacillus ginsengihumi strain M2.11.</title>
        <authorList>
            <person name="Toymentseva A."/>
            <person name="Boulygina E.A."/>
            <person name="Kazakov S.V."/>
            <person name="Kayumov I."/>
            <person name="Suleimanova A.D."/>
            <person name="Mardanova A.M."/>
            <person name="Maria S.N."/>
            <person name="Sergey M.Y."/>
            <person name="Sharipova M.R."/>
        </authorList>
    </citation>
    <scope>NUCLEOTIDE SEQUENCE [LARGE SCALE GENOMIC DNA]</scope>
    <source>
        <strain evidence="2 3">M2.11</strain>
    </source>
</reference>
<evidence type="ECO:0000259" key="1">
    <source>
        <dbReference type="Pfam" id="PF03551"/>
    </source>
</evidence>
<dbReference type="PANTHER" id="PTHR33169:SF26">
    <property type="entry name" value="CONSERVED PROTEIN"/>
    <property type="match status" value="1"/>
</dbReference>
<evidence type="ECO:0000313" key="3">
    <source>
        <dbReference type="Proteomes" id="UP000030588"/>
    </source>
</evidence>
<dbReference type="Gene3D" id="1.10.10.10">
    <property type="entry name" value="Winged helix-like DNA-binding domain superfamily/Winged helix DNA-binding domain"/>
    <property type="match status" value="1"/>
</dbReference>
<sequence length="187" mass="22401">MYELFVLGELIDRTMHGYLLYSILNKAVGPLRKISWGVLYPLIHGLENEALIEQVAEDDSEKEKGKKKKNYRITEEGKRRFYRLMEEPIDYKPEYELHFQIKMSNFDQIEQDLQLTILYQYKDYLKFLTRHIEGNVHDILKADIPEGERKNLVRLNKHRLMKIEMDETWVDQNIERIKKKDGGSSHE</sequence>
<proteinExistence type="predicted"/>
<dbReference type="Pfam" id="PF03551">
    <property type="entry name" value="PadR"/>
    <property type="match status" value="1"/>
</dbReference>
<dbReference type="InterPro" id="IPR005149">
    <property type="entry name" value="Tscrpt_reg_PadR_N"/>
</dbReference>
<dbReference type="InterPro" id="IPR052509">
    <property type="entry name" value="Metal_resp_DNA-bind_regulator"/>
</dbReference>
<evidence type="ECO:0000313" key="2">
    <source>
        <dbReference type="EMBL" id="KHD86672.1"/>
    </source>
</evidence>
<gene>
    <name evidence="2" type="ORF">NG54_02285</name>
</gene>
<dbReference type="STRING" id="363870.NG54_02285"/>
<protein>
    <submittedName>
        <fullName evidence="2">PadR family transcriptional regulator</fullName>
    </submittedName>
</protein>
<dbReference type="InterPro" id="IPR036388">
    <property type="entry name" value="WH-like_DNA-bd_sf"/>
</dbReference>
<dbReference type="SUPFAM" id="SSF46785">
    <property type="entry name" value="Winged helix' DNA-binding domain"/>
    <property type="match status" value="1"/>
</dbReference>
<accession>A0A0A6Y324</accession>
<dbReference type="Proteomes" id="UP000030588">
    <property type="component" value="Unassembled WGS sequence"/>
</dbReference>